<dbReference type="EMBL" id="JACSEA010000015">
    <property type="protein sequence ID" value="KAF7384847.1"/>
    <property type="molecule type" value="Genomic_DNA"/>
</dbReference>
<protein>
    <submittedName>
        <fullName evidence="2">Uncharacterized protein</fullName>
    </submittedName>
</protein>
<reference evidence="2" key="1">
    <citation type="journal article" date="2020" name="G3 (Bethesda)">
        <title>High-Quality Assemblies for Three Invasive Social Wasps from the &lt;i&gt;Vespula&lt;/i&gt; Genus.</title>
        <authorList>
            <person name="Harrop T.W.R."/>
            <person name="Guhlin J."/>
            <person name="McLaughlin G.M."/>
            <person name="Permina E."/>
            <person name="Stockwell P."/>
            <person name="Gilligan J."/>
            <person name="Le Lec M.F."/>
            <person name="Gruber M.A.M."/>
            <person name="Quinn O."/>
            <person name="Lovegrove M."/>
            <person name="Duncan E.J."/>
            <person name="Remnant E.J."/>
            <person name="Van Eeckhoven J."/>
            <person name="Graham B."/>
            <person name="Knapp R.A."/>
            <person name="Langford K.W."/>
            <person name="Kronenberg Z."/>
            <person name="Press M.O."/>
            <person name="Eacker S.M."/>
            <person name="Wilson-Rankin E.E."/>
            <person name="Purcell J."/>
            <person name="Lester P.J."/>
            <person name="Dearden P.K."/>
        </authorList>
    </citation>
    <scope>NUCLEOTIDE SEQUENCE</scope>
    <source>
        <strain evidence="2">Marl-1</strain>
    </source>
</reference>
<feature type="compositionally biased region" description="Basic and acidic residues" evidence="1">
    <location>
        <begin position="321"/>
        <end position="345"/>
    </location>
</feature>
<evidence type="ECO:0000313" key="2">
    <source>
        <dbReference type="EMBL" id="KAF7384847.1"/>
    </source>
</evidence>
<dbReference type="AlphaFoldDB" id="A0A834JBD5"/>
<name>A0A834JBD5_VESVU</name>
<keyword evidence="3" id="KW-1185">Reference proteome</keyword>
<feature type="compositionally biased region" description="Basic and acidic residues" evidence="1">
    <location>
        <begin position="267"/>
        <end position="311"/>
    </location>
</feature>
<proteinExistence type="predicted"/>
<dbReference type="Proteomes" id="UP000614350">
    <property type="component" value="Unassembled WGS sequence"/>
</dbReference>
<feature type="compositionally biased region" description="Basic and acidic residues" evidence="1">
    <location>
        <begin position="366"/>
        <end position="385"/>
    </location>
</feature>
<comment type="caution">
    <text evidence="2">The sequence shown here is derived from an EMBL/GenBank/DDBJ whole genome shotgun (WGS) entry which is preliminary data.</text>
</comment>
<feature type="compositionally biased region" description="Basic residues" evidence="1">
    <location>
        <begin position="226"/>
        <end position="238"/>
    </location>
</feature>
<gene>
    <name evidence="2" type="ORF">HZH66_011933</name>
</gene>
<sequence>MAPSTKKPKERKVAEHAKRNPYSRQWCCNCHCTDARSRLREEIDVQELIWKLLNITKHNQGRAKERATWPLSRRRMQRERSERYLRMSPFESVSISRASSESEAATLENLREATDAASSNSFVESIGPRSVDASRTLLNKRSILQVINNYIKAGIEEGKRQAKIYIRKALWFGVKSGYLIPADSQGQVLKVSPTLANSTRRIGRELRRKRLRARKLDDNGLETVQRKTRRNSFSRYTKKSRDESTDSAVSRRNVQKSKRKKNVARLPKSDKDKPGRRPRKETRTGRVEKKRAERNEPNDRFSKESFKERRTISKSASKGNVRNDLDLNDRNCSENEEKRQNKRELKEVRSEFMGCPIPKHRTFLLTDRESESRDKAEEGEKRGNNEDQLEDSVLKGSEG</sequence>
<feature type="region of interest" description="Disordered" evidence="1">
    <location>
        <begin position="217"/>
        <end position="345"/>
    </location>
</feature>
<evidence type="ECO:0000313" key="3">
    <source>
        <dbReference type="Proteomes" id="UP000614350"/>
    </source>
</evidence>
<evidence type="ECO:0000256" key="1">
    <source>
        <dbReference type="SAM" id="MobiDB-lite"/>
    </source>
</evidence>
<organism evidence="2 3">
    <name type="scientific">Vespula vulgaris</name>
    <name type="common">Yellow jacket</name>
    <name type="synonym">Wasp</name>
    <dbReference type="NCBI Taxonomy" id="7454"/>
    <lineage>
        <taxon>Eukaryota</taxon>
        <taxon>Metazoa</taxon>
        <taxon>Ecdysozoa</taxon>
        <taxon>Arthropoda</taxon>
        <taxon>Hexapoda</taxon>
        <taxon>Insecta</taxon>
        <taxon>Pterygota</taxon>
        <taxon>Neoptera</taxon>
        <taxon>Endopterygota</taxon>
        <taxon>Hymenoptera</taxon>
        <taxon>Apocrita</taxon>
        <taxon>Aculeata</taxon>
        <taxon>Vespoidea</taxon>
        <taxon>Vespidae</taxon>
        <taxon>Vespinae</taxon>
        <taxon>Vespula</taxon>
    </lineage>
</organism>
<feature type="region of interest" description="Disordered" evidence="1">
    <location>
        <begin position="360"/>
        <end position="399"/>
    </location>
</feature>
<feature type="compositionally biased region" description="Basic residues" evidence="1">
    <location>
        <begin position="253"/>
        <end position="263"/>
    </location>
</feature>
<accession>A0A834JBD5</accession>